<comment type="caution">
    <text evidence="2">The sequence shown here is derived from an EMBL/GenBank/DDBJ whole genome shotgun (WGS) entry which is preliminary data.</text>
</comment>
<feature type="non-terminal residue" evidence="2">
    <location>
        <position position="1"/>
    </location>
</feature>
<reference evidence="3" key="3">
    <citation type="submission" date="2022-01" db="EMBL/GenBank/DDBJ databases">
        <authorList>
            <person name="Rubenstein D.R."/>
        </authorList>
    </citation>
    <scope>NUCLEOTIDE SEQUENCE</scope>
    <source>
        <strain evidence="3">SS15</strain>
        <tissue evidence="3">Liver</tissue>
    </source>
</reference>
<feature type="compositionally biased region" description="Polar residues" evidence="1">
    <location>
        <begin position="174"/>
        <end position="186"/>
    </location>
</feature>
<dbReference type="PANTHER" id="PTHR14492">
    <property type="entry name" value="JBTS17"/>
    <property type="match status" value="1"/>
</dbReference>
<dbReference type="EMBL" id="JADDUC010000633">
    <property type="protein sequence ID" value="KAG0112955.1"/>
    <property type="molecule type" value="Genomic_DNA"/>
</dbReference>
<dbReference type="InterPro" id="IPR028236">
    <property type="entry name" value="CPLANE1"/>
</dbReference>
<protein>
    <submittedName>
        <fullName evidence="2">Uncharacterized protein</fullName>
    </submittedName>
</protein>
<feature type="region of interest" description="Disordered" evidence="1">
    <location>
        <begin position="159"/>
        <end position="186"/>
    </location>
</feature>
<organism evidence="2">
    <name type="scientific">Lamprotornis superbus</name>
    <dbReference type="NCBI Taxonomy" id="245042"/>
    <lineage>
        <taxon>Eukaryota</taxon>
        <taxon>Metazoa</taxon>
        <taxon>Chordata</taxon>
        <taxon>Craniata</taxon>
        <taxon>Vertebrata</taxon>
        <taxon>Euteleostomi</taxon>
        <taxon>Archelosauria</taxon>
        <taxon>Archosauria</taxon>
        <taxon>Dinosauria</taxon>
        <taxon>Saurischia</taxon>
        <taxon>Theropoda</taxon>
        <taxon>Coelurosauria</taxon>
        <taxon>Aves</taxon>
        <taxon>Neognathae</taxon>
        <taxon>Neoaves</taxon>
        <taxon>Telluraves</taxon>
        <taxon>Australaves</taxon>
        <taxon>Passeriformes</taxon>
        <taxon>Sturnidae</taxon>
        <taxon>Lamprotornis</taxon>
    </lineage>
</organism>
<reference evidence="2" key="1">
    <citation type="submission" date="2020-10" db="EMBL/GenBank/DDBJ databases">
        <title>Feather gene expression reveals the developmental basis of iridescence in African starlings.</title>
        <authorList>
            <person name="Rubenstein D.R."/>
        </authorList>
    </citation>
    <scope>NUCLEOTIDE SEQUENCE</scope>
    <source>
        <strain evidence="2">SS15</strain>
        <tissue evidence="2">Liver</tissue>
    </source>
</reference>
<evidence type="ECO:0000313" key="4">
    <source>
        <dbReference type="Proteomes" id="UP000618051"/>
    </source>
</evidence>
<gene>
    <name evidence="3" type="ORF">IHE44_0011612</name>
    <name evidence="2" type="ORF">IHE44_012760</name>
</gene>
<evidence type="ECO:0000313" key="3">
    <source>
        <dbReference type="EMBL" id="KAI1240159.1"/>
    </source>
</evidence>
<dbReference type="GO" id="GO:0060271">
    <property type="term" value="P:cilium assembly"/>
    <property type="evidence" value="ECO:0007669"/>
    <property type="project" value="TreeGrafter"/>
</dbReference>
<sequence>MLPFCRFMNAEELIQDVILSLLGELPPVKKVAEIFVKAFPNPEDIRVSLRDKYHGLQQRLRHSTVKVDPESEEIMSVVIKAAEEVRKKALRRVVKNIGPIEINIWEPVEEGASNDEKHCYDRFSLGTSLSTSTLTDFGNPQVYSDADTADTLSDALHTEETRAQTPSFPRENELQQQREIGSKNTT</sequence>
<dbReference type="EMBL" id="JADDUC020000004">
    <property type="protein sequence ID" value="KAI1240159.1"/>
    <property type="molecule type" value="Genomic_DNA"/>
</dbReference>
<dbReference type="GO" id="GO:0035869">
    <property type="term" value="C:ciliary transition zone"/>
    <property type="evidence" value="ECO:0007669"/>
    <property type="project" value="TreeGrafter"/>
</dbReference>
<evidence type="ECO:0000313" key="2">
    <source>
        <dbReference type="EMBL" id="KAG0112955.1"/>
    </source>
</evidence>
<dbReference type="Proteomes" id="UP000618051">
    <property type="component" value="Unassembled WGS sequence"/>
</dbReference>
<evidence type="ECO:0000256" key="1">
    <source>
        <dbReference type="SAM" id="MobiDB-lite"/>
    </source>
</evidence>
<reference evidence="3 4" key="2">
    <citation type="journal article" date="2021" name="J. Hered.">
        <title>Feather Gene Expression Elucidates the Developmental Basis of Plumage Iridescence in African Starlings.</title>
        <authorList>
            <person name="Rubenstein D.R."/>
            <person name="Corvelo A."/>
            <person name="MacManes M.D."/>
            <person name="Maia R."/>
            <person name="Narzisi G."/>
            <person name="Rousaki A."/>
            <person name="Vandenabeele P."/>
            <person name="Shawkey M.D."/>
            <person name="Solomon J."/>
        </authorList>
    </citation>
    <scope>NUCLEOTIDE SEQUENCE [LARGE SCALE GENOMIC DNA]</scope>
    <source>
        <strain evidence="3">SS15</strain>
    </source>
</reference>
<dbReference type="OrthoDB" id="5974632at2759"/>
<name>A0A835NDR0_9PASS</name>
<dbReference type="PANTHER" id="PTHR14492:SF4">
    <property type="entry name" value="CILIOGENESIS AND PLANAR POLARITY EFFECTOR 1"/>
    <property type="match status" value="1"/>
</dbReference>
<accession>A0A835NDR0</accession>
<dbReference type="AlphaFoldDB" id="A0A835NDR0"/>
<keyword evidence="4" id="KW-1185">Reference proteome</keyword>
<proteinExistence type="predicted"/>